<sequence length="65" mass="7363">MERPPSPDFTPVKRAGAILLLESVQWDPQRLTPGQTLRIRELFFLNSPESEMSVAELVQAGRIRS</sequence>
<organism evidence="1 2">
    <name type="scientific">Methanoregula formicica (strain DSM 22288 / NBRC 105244 / SMSP)</name>
    <dbReference type="NCBI Taxonomy" id="593750"/>
    <lineage>
        <taxon>Archaea</taxon>
        <taxon>Methanobacteriati</taxon>
        <taxon>Methanobacteriota</taxon>
        <taxon>Stenosarchaea group</taxon>
        <taxon>Methanomicrobia</taxon>
        <taxon>Methanomicrobiales</taxon>
        <taxon>Methanoregulaceae</taxon>
        <taxon>Methanoregula</taxon>
    </lineage>
</organism>
<reference evidence="1 2" key="2">
    <citation type="journal article" date="2014" name="Genome Announc.">
        <title>Complete Genome Sequence of Methanoregula formicica SMSPT, a Mesophilic Hydrogenotrophic Methanogen Isolated from a Methanogenic Upflow Anaerobic Sludge Blanket Reactor.</title>
        <authorList>
            <person name="Yamamoto K."/>
            <person name="Tamaki H."/>
            <person name="Cadillo-Quiroz H."/>
            <person name="Imachi H."/>
            <person name="Kyrpides N."/>
            <person name="Woyke T."/>
            <person name="Goodwin L."/>
            <person name="Zinder S.H."/>
            <person name="Kamagata Y."/>
            <person name="Liu W.T."/>
        </authorList>
    </citation>
    <scope>NUCLEOTIDE SEQUENCE [LARGE SCALE GENOMIC DNA]</scope>
    <source>
        <strain evidence="2">DSM 22288 / NBRC 105244 / SMSP</strain>
    </source>
</reference>
<dbReference type="KEGG" id="mfo:Metfor_1382"/>
<dbReference type="STRING" id="593750.Metfor_1382"/>
<dbReference type="Proteomes" id="UP000010824">
    <property type="component" value="Chromosome"/>
</dbReference>
<dbReference type="EMBL" id="CP003167">
    <property type="protein sequence ID" value="AGB02421.1"/>
    <property type="molecule type" value="Genomic_DNA"/>
</dbReference>
<dbReference type="GeneID" id="14307771"/>
<gene>
    <name evidence="1" type="ordered locus">Metfor_1382</name>
</gene>
<protein>
    <submittedName>
        <fullName evidence="1">Uncharacterized protein</fullName>
    </submittedName>
</protein>
<dbReference type="InParanoid" id="L0HF49"/>
<reference evidence="2" key="1">
    <citation type="submission" date="2011-12" db="EMBL/GenBank/DDBJ databases">
        <title>Complete sequence of Methanoregula formicicum SMSP.</title>
        <authorList>
            <person name="Lucas S."/>
            <person name="Han J."/>
            <person name="Lapidus A."/>
            <person name="Cheng J.-F."/>
            <person name="Goodwin L."/>
            <person name="Pitluck S."/>
            <person name="Peters L."/>
            <person name="Ovchinnikova G."/>
            <person name="Teshima H."/>
            <person name="Detter J.C."/>
            <person name="Han C."/>
            <person name="Tapia R."/>
            <person name="Land M."/>
            <person name="Hauser L."/>
            <person name="Kyrpides N."/>
            <person name="Ivanova N."/>
            <person name="Pagani I."/>
            <person name="Imachi H."/>
            <person name="Tamaki H."/>
            <person name="Sekiguchi Y."/>
            <person name="Kamagata Y."/>
            <person name="Cadillo-Quiroz H."/>
            <person name="Zinder S."/>
            <person name="Liu W.-T."/>
            <person name="Woyke T."/>
        </authorList>
    </citation>
    <scope>NUCLEOTIDE SEQUENCE [LARGE SCALE GENOMIC DNA]</scope>
    <source>
        <strain evidence="2">DSM 22288 / NBRC 105244 / SMSP</strain>
    </source>
</reference>
<dbReference type="RefSeq" id="WP_015285384.1">
    <property type="nucleotide sequence ID" value="NC_019943.1"/>
</dbReference>
<dbReference type="HOGENOM" id="CLU_2839373_0_0_2"/>
<keyword evidence="2" id="KW-1185">Reference proteome</keyword>
<proteinExistence type="predicted"/>
<evidence type="ECO:0000313" key="1">
    <source>
        <dbReference type="EMBL" id="AGB02421.1"/>
    </source>
</evidence>
<evidence type="ECO:0000313" key="2">
    <source>
        <dbReference type="Proteomes" id="UP000010824"/>
    </source>
</evidence>
<name>L0HF49_METFS</name>
<dbReference type="AlphaFoldDB" id="L0HF49"/>
<accession>L0HF49</accession>